<evidence type="ECO:0000313" key="2">
    <source>
        <dbReference type="Proteomes" id="UP001054945"/>
    </source>
</evidence>
<comment type="caution">
    <text evidence="1">The sequence shown here is derived from an EMBL/GenBank/DDBJ whole genome shotgun (WGS) entry which is preliminary data.</text>
</comment>
<evidence type="ECO:0008006" key="3">
    <source>
        <dbReference type="Google" id="ProtNLM"/>
    </source>
</evidence>
<name>A0AAV4M822_CAEEX</name>
<reference evidence="1 2" key="1">
    <citation type="submission" date="2021-06" db="EMBL/GenBank/DDBJ databases">
        <title>Caerostris extrusa draft genome.</title>
        <authorList>
            <person name="Kono N."/>
            <person name="Arakawa K."/>
        </authorList>
    </citation>
    <scope>NUCLEOTIDE SEQUENCE [LARGE SCALE GENOMIC DNA]</scope>
</reference>
<dbReference type="EMBL" id="BPLR01019450">
    <property type="protein sequence ID" value="GIX68000.1"/>
    <property type="molecule type" value="Genomic_DNA"/>
</dbReference>
<gene>
    <name evidence="1" type="ORF">CEXT_299581</name>
</gene>
<sequence>MISKPTDTITFMRQINNDLKFTINCKHTASYMKIEPDMEENHTTITKYLDNKNIPYYIITPKGLRRIKCTIGQCHRCQLFGHSSINCRLPARCVKCAHTTKMENPVFANCKGPHPASYRGCPKFPKPTTTNTNQAKTFTSNFSNPKSFLCFATNPSTTTN</sequence>
<protein>
    <recommendedName>
        <fullName evidence="3">Nucleic-acid-binding protein from transposon X-element</fullName>
    </recommendedName>
</protein>
<organism evidence="1 2">
    <name type="scientific">Caerostris extrusa</name>
    <name type="common">Bark spider</name>
    <name type="synonym">Caerostris bankana</name>
    <dbReference type="NCBI Taxonomy" id="172846"/>
    <lineage>
        <taxon>Eukaryota</taxon>
        <taxon>Metazoa</taxon>
        <taxon>Ecdysozoa</taxon>
        <taxon>Arthropoda</taxon>
        <taxon>Chelicerata</taxon>
        <taxon>Arachnida</taxon>
        <taxon>Araneae</taxon>
        <taxon>Araneomorphae</taxon>
        <taxon>Entelegynae</taxon>
        <taxon>Araneoidea</taxon>
        <taxon>Araneidae</taxon>
        <taxon>Caerostris</taxon>
    </lineage>
</organism>
<accession>A0AAV4M822</accession>
<dbReference type="Proteomes" id="UP001054945">
    <property type="component" value="Unassembled WGS sequence"/>
</dbReference>
<evidence type="ECO:0000313" key="1">
    <source>
        <dbReference type="EMBL" id="GIX68000.1"/>
    </source>
</evidence>
<proteinExistence type="predicted"/>
<dbReference type="AlphaFoldDB" id="A0AAV4M822"/>
<keyword evidence="2" id="KW-1185">Reference proteome</keyword>